<sequence length="361" mass="38936">MRAVVLYGKEDLRVEALPVPVPDAGEIVVRVGAALTCGTDLKVFRRGYHAMMLKPPIAFGHELAGTVHAIGSGVKNFKPDDRVVALNSAPCDVCYFCRRDQQNLCEDLLFNNGAYAEYLRIPARIVAKNTLFIPDDVRFEHAALTEPLACVVHGFEQSNARRGDTMIVIGAGPIGLMFIHVAALAGCHVIAVVKRKDQAVAAKGFGAAQTLQISDGLDVVAAARALTPDQRGADIVIEAVATPLTWEWAVDMVRKGGTVNFFGGPPSGTRVTLDTNRLHYGDITLKATFHHTPATCRTAFELITSGRLQSADFITSHAALADVPKVFAKMMVRSSKPGPPDIKTAIFTETKPEIELRGQNL</sequence>
<dbReference type="SMART" id="SM00829">
    <property type="entry name" value="PKS_ER"/>
    <property type="match status" value="1"/>
</dbReference>
<dbReference type="SUPFAM" id="SSF51735">
    <property type="entry name" value="NAD(P)-binding Rossmann-fold domains"/>
    <property type="match status" value="1"/>
</dbReference>
<dbReference type="InterPro" id="IPR013154">
    <property type="entry name" value="ADH-like_N"/>
</dbReference>
<dbReference type="Gene3D" id="3.90.180.10">
    <property type="entry name" value="Medium-chain alcohol dehydrogenases, catalytic domain"/>
    <property type="match status" value="1"/>
</dbReference>
<evidence type="ECO:0000256" key="4">
    <source>
        <dbReference type="RuleBase" id="RU361277"/>
    </source>
</evidence>
<evidence type="ECO:0000313" key="7">
    <source>
        <dbReference type="EMBL" id="ADV82660.1"/>
    </source>
</evidence>
<dbReference type="GO" id="GO:0016616">
    <property type="term" value="F:oxidoreductase activity, acting on the CH-OH group of donors, NAD or NADP as acceptor"/>
    <property type="evidence" value="ECO:0007669"/>
    <property type="project" value="UniProtKB-ARBA"/>
</dbReference>
<dbReference type="PANTHER" id="PTHR43401:SF2">
    <property type="entry name" value="L-THREONINE 3-DEHYDROGENASE"/>
    <property type="match status" value="1"/>
</dbReference>
<evidence type="ECO:0000259" key="6">
    <source>
        <dbReference type="SMART" id="SM00829"/>
    </source>
</evidence>
<dbReference type="Gene3D" id="3.40.50.720">
    <property type="entry name" value="NAD(P)-binding Rossmann-like Domain"/>
    <property type="match status" value="1"/>
</dbReference>
<dbReference type="Pfam" id="PF00107">
    <property type="entry name" value="ADH_zinc_N"/>
    <property type="match status" value="1"/>
</dbReference>
<dbReference type="GO" id="GO:0008270">
    <property type="term" value="F:zinc ion binding"/>
    <property type="evidence" value="ECO:0007669"/>
    <property type="project" value="InterPro"/>
</dbReference>
<keyword evidence="2 4" id="KW-0862">Zinc</keyword>
<dbReference type="InterPro" id="IPR020843">
    <property type="entry name" value="ER"/>
</dbReference>
<accession>E8V5Q1</accession>
<keyword evidence="3" id="KW-0560">Oxidoreductase</keyword>
<dbReference type="EMBL" id="CP002467">
    <property type="protein sequence ID" value="ADV82660.1"/>
    <property type="molecule type" value="Genomic_DNA"/>
</dbReference>
<gene>
    <name evidence="7" type="ordered locus">AciPR4_1854</name>
</gene>
<dbReference type="InterPro" id="IPR050129">
    <property type="entry name" value="Zn_alcohol_dh"/>
</dbReference>
<dbReference type="InterPro" id="IPR013149">
    <property type="entry name" value="ADH-like_C"/>
</dbReference>
<dbReference type="OrthoDB" id="9769198at2"/>
<feature type="domain" description="Enoyl reductase (ER)" evidence="6">
    <location>
        <begin position="8"/>
        <end position="335"/>
    </location>
</feature>
<name>E8V5Q1_TERSS</name>
<evidence type="ECO:0000256" key="5">
    <source>
        <dbReference type="SAM" id="Phobius"/>
    </source>
</evidence>
<dbReference type="KEGG" id="tsa:AciPR4_1854"/>
<evidence type="ECO:0000313" key="8">
    <source>
        <dbReference type="Proteomes" id="UP000006844"/>
    </source>
</evidence>
<feature type="transmembrane region" description="Helical" evidence="5">
    <location>
        <begin position="166"/>
        <end position="193"/>
    </location>
</feature>
<dbReference type="Pfam" id="PF08240">
    <property type="entry name" value="ADH_N"/>
    <property type="match status" value="1"/>
</dbReference>
<organism evidence="7 8">
    <name type="scientific">Terriglobus saanensis (strain ATCC BAA-1853 / DSM 23119 / SP1PR4)</name>
    <dbReference type="NCBI Taxonomy" id="401053"/>
    <lineage>
        <taxon>Bacteria</taxon>
        <taxon>Pseudomonadati</taxon>
        <taxon>Acidobacteriota</taxon>
        <taxon>Terriglobia</taxon>
        <taxon>Terriglobales</taxon>
        <taxon>Acidobacteriaceae</taxon>
        <taxon>Terriglobus</taxon>
    </lineage>
</organism>
<keyword evidence="5" id="KW-0472">Membrane</keyword>
<dbReference type="InterPro" id="IPR036291">
    <property type="entry name" value="NAD(P)-bd_dom_sf"/>
</dbReference>
<proteinExistence type="inferred from homology"/>
<dbReference type="PANTHER" id="PTHR43401">
    <property type="entry name" value="L-THREONINE 3-DEHYDROGENASE"/>
    <property type="match status" value="1"/>
</dbReference>
<dbReference type="RefSeq" id="WP_013568393.1">
    <property type="nucleotide sequence ID" value="NC_014963.1"/>
</dbReference>
<dbReference type="InterPro" id="IPR002328">
    <property type="entry name" value="ADH_Zn_CS"/>
</dbReference>
<dbReference type="AlphaFoldDB" id="E8V5Q1"/>
<evidence type="ECO:0000256" key="3">
    <source>
        <dbReference type="ARBA" id="ARBA00023002"/>
    </source>
</evidence>
<protein>
    <submittedName>
        <fullName evidence="7">Alcohol dehydrogenase GroES domain protein</fullName>
    </submittedName>
</protein>
<keyword evidence="5" id="KW-0812">Transmembrane</keyword>
<dbReference type="STRING" id="401053.AciPR4_1854"/>
<dbReference type="eggNOG" id="COG1063">
    <property type="taxonomic scope" value="Bacteria"/>
</dbReference>
<evidence type="ECO:0000256" key="1">
    <source>
        <dbReference type="ARBA" id="ARBA00022723"/>
    </source>
</evidence>
<dbReference type="InterPro" id="IPR011032">
    <property type="entry name" value="GroES-like_sf"/>
</dbReference>
<dbReference type="PROSITE" id="PS00059">
    <property type="entry name" value="ADH_ZINC"/>
    <property type="match status" value="1"/>
</dbReference>
<dbReference type="SUPFAM" id="SSF50129">
    <property type="entry name" value="GroES-like"/>
    <property type="match status" value="1"/>
</dbReference>
<evidence type="ECO:0000256" key="2">
    <source>
        <dbReference type="ARBA" id="ARBA00022833"/>
    </source>
</evidence>
<keyword evidence="1 4" id="KW-0479">Metal-binding</keyword>
<comment type="cofactor">
    <cofactor evidence="4">
        <name>Zn(2+)</name>
        <dbReference type="ChEBI" id="CHEBI:29105"/>
    </cofactor>
</comment>
<comment type="similarity">
    <text evidence="4">Belongs to the zinc-containing alcohol dehydrogenase family.</text>
</comment>
<dbReference type="Proteomes" id="UP000006844">
    <property type="component" value="Chromosome"/>
</dbReference>
<keyword evidence="5" id="KW-1133">Transmembrane helix</keyword>
<keyword evidence="8" id="KW-1185">Reference proteome</keyword>
<reference evidence="7 8" key="1">
    <citation type="journal article" date="2012" name="Stand. Genomic Sci.">
        <title>Complete genome sequence of Terriglobus saanensis type strain SP1PR4(T), an Acidobacteria from tundra soil.</title>
        <authorList>
            <person name="Rawat S.R."/>
            <person name="Mannisto M.K."/>
            <person name="Starovoytov V."/>
            <person name="Goodwin L."/>
            <person name="Nolan M."/>
            <person name="Hauser L."/>
            <person name="Land M."/>
            <person name="Davenport K.W."/>
            <person name="Woyke T."/>
            <person name="Haggblom M.M."/>
        </authorList>
    </citation>
    <scope>NUCLEOTIDE SEQUENCE</scope>
    <source>
        <strain evidence="8">ATCC BAA-1853 / DSM 23119 / SP1PR4</strain>
    </source>
</reference>
<dbReference type="HOGENOM" id="CLU_026673_11_0_0"/>